<dbReference type="Proteomes" id="UP000659654">
    <property type="component" value="Unassembled WGS sequence"/>
</dbReference>
<dbReference type="Proteomes" id="UP000095284">
    <property type="component" value="Unplaced"/>
</dbReference>
<sequence length="85" mass="9523">MAIGNQKKISEAKDESNNLLINVIRTIATSASDDQRELARERLQTGYQDSGKVIDRLLTEQEEDVKTSVESFRDVARNIRGMLAA</sequence>
<dbReference type="AlphaFoldDB" id="A0A1I7RVD6"/>
<name>A0A1I7RVD6_BURXY</name>
<evidence type="ECO:0000313" key="4">
    <source>
        <dbReference type="WBParaSite" id="BXY_0469700.1"/>
    </source>
</evidence>
<proteinExistence type="predicted"/>
<evidence type="ECO:0000313" key="1">
    <source>
        <dbReference type="EMBL" id="CAD5210617.1"/>
    </source>
</evidence>
<dbReference type="Proteomes" id="UP000582659">
    <property type="component" value="Unassembled WGS sequence"/>
</dbReference>
<organism evidence="2 4">
    <name type="scientific">Bursaphelenchus xylophilus</name>
    <name type="common">Pinewood nematode worm</name>
    <name type="synonym">Aphelenchoides xylophilus</name>
    <dbReference type="NCBI Taxonomy" id="6326"/>
    <lineage>
        <taxon>Eukaryota</taxon>
        <taxon>Metazoa</taxon>
        <taxon>Ecdysozoa</taxon>
        <taxon>Nematoda</taxon>
        <taxon>Chromadorea</taxon>
        <taxon>Rhabditida</taxon>
        <taxon>Tylenchina</taxon>
        <taxon>Tylenchomorpha</taxon>
        <taxon>Aphelenchoidea</taxon>
        <taxon>Aphelenchoididae</taxon>
        <taxon>Bursaphelenchus</taxon>
    </lineage>
</organism>
<reference evidence="4" key="1">
    <citation type="submission" date="2016-11" db="UniProtKB">
        <authorList>
            <consortium name="WormBaseParasite"/>
        </authorList>
    </citation>
    <scope>IDENTIFICATION</scope>
</reference>
<dbReference type="WBParaSite" id="BXY_0469700.1">
    <property type="protein sequence ID" value="BXY_0469700.1"/>
    <property type="gene ID" value="BXY_0469700"/>
</dbReference>
<evidence type="ECO:0000313" key="3">
    <source>
        <dbReference type="Proteomes" id="UP000659654"/>
    </source>
</evidence>
<protein>
    <submittedName>
        <fullName evidence="1">(pine wood nematode) hypothetical protein</fullName>
    </submittedName>
</protein>
<reference evidence="1" key="2">
    <citation type="submission" date="2020-09" db="EMBL/GenBank/DDBJ databases">
        <authorList>
            <person name="Kikuchi T."/>
        </authorList>
    </citation>
    <scope>NUCLEOTIDE SEQUENCE</scope>
    <source>
        <strain evidence="1">Ka4C1</strain>
    </source>
</reference>
<evidence type="ECO:0000313" key="2">
    <source>
        <dbReference type="Proteomes" id="UP000095284"/>
    </source>
</evidence>
<gene>
    <name evidence="1" type="ORF">BXYJ_LOCUS2018</name>
</gene>
<dbReference type="EMBL" id="CAJFCV020000001">
    <property type="protein sequence ID" value="CAG9086707.1"/>
    <property type="molecule type" value="Genomic_DNA"/>
</dbReference>
<keyword evidence="3" id="KW-1185">Reference proteome</keyword>
<accession>A0A1I7RVD6</accession>
<dbReference type="OrthoDB" id="272977at2759"/>
<dbReference type="eggNOG" id="KOG3691">
    <property type="taxonomic scope" value="Eukaryota"/>
</dbReference>
<dbReference type="EMBL" id="CAJFDI010000001">
    <property type="protein sequence ID" value="CAD5210617.1"/>
    <property type="molecule type" value="Genomic_DNA"/>
</dbReference>